<evidence type="ECO:0000256" key="4">
    <source>
        <dbReference type="ARBA" id="ARBA00022777"/>
    </source>
</evidence>
<comment type="pathway">
    <text evidence="9">Carbohydrate metabolism; D-ribose degradation; D-ribose 5-phosphate from beta-D-ribopyranose: step 2/2.</text>
</comment>
<comment type="cofactor">
    <cofactor evidence="9">
        <name>Mg(2+)</name>
        <dbReference type="ChEBI" id="CHEBI:18420"/>
    </cofactor>
    <text evidence="9">Requires a divalent cation, most likely magnesium in vivo, as an electrophilic catalyst to aid phosphoryl group transfer. It is the chelate of the metal and the nucleotide that is the actual substrate.</text>
</comment>
<comment type="similarity">
    <text evidence="9">Belongs to the carbohydrate kinase PfkB family. Ribokinase subfamily.</text>
</comment>
<protein>
    <recommendedName>
        <fullName evidence="9">Ribokinase</fullName>
        <shortName evidence="9">RK</shortName>
        <ecNumber evidence="9">2.7.1.15</ecNumber>
    </recommendedName>
</protein>
<dbReference type="PANTHER" id="PTHR10584:SF166">
    <property type="entry name" value="RIBOKINASE"/>
    <property type="match status" value="1"/>
</dbReference>
<comment type="subcellular location">
    <subcellularLocation>
        <location evidence="9">Cytoplasm</location>
    </subcellularLocation>
</comment>
<evidence type="ECO:0000256" key="3">
    <source>
        <dbReference type="ARBA" id="ARBA00022741"/>
    </source>
</evidence>
<comment type="subunit">
    <text evidence="9">Homodimer.</text>
</comment>
<keyword evidence="3 9" id="KW-0547">Nucleotide-binding</keyword>
<keyword evidence="2 9" id="KW-0479">Metal-binding</keyword>
<dbReference type="UniPathway" id="UPA00916">
    <property type="reaction ID" value="UER00889"/>
</dbReference>
<gene>
    <name evidence="9" type="primary">rbsK</name>
    <name evidence="10" type="ORF">R1CP_33085</name>
</gene>
<feature type="binding site" evidence="9">
    <location>
        <begin position="49"/>
        <end position="53"/>
    </location>
    <ligand>
        <name>substrate</name>
    </ligand>
</feature>
<feature type="active site" description="Proton acceptor" evidence="9">
    <location>
        <position position="264"/>
    </location>
</feature>
<comment type="function">
    <text evidence="9">Catalyzes the phosphorylation of ribose at O-5 in a reaction requiring ATP and magnesium. The resulting D-ribose-5-phosphate can then be used either for sythesis of nucleotides, histidine, and tryptophan, or as a component of the pentose phosphate pathway.</text>
</comment>
<dbReference type="RefSeq" id="WP_065492512.1">
    <property type="nucleotide sequence ID" value="NZ_CP009111.1"/>
</dbReference>
<dbReference type="PATRIC" id="fig|37919.13.peg.6938"/>
<feature type="binding site" evidence="9">
    <location>
        <position position="260"/>
    </location>
    <ligand>
        <name>K(+)</name>
        <dbReference type="ChEBI" id="CHEBI:29103"/>
    </ligand>
</feature>
<dbReference type="GO" id="GO:0004747">
    <property type="term" value="F:ribokinase activity"/>
    <property type="evidence" value="ECO:0007669"/>
    <property type="project" value="UniProtKB-UniRule"/>
</dbReference>
<dbReference type="PANTHER" id="PTHR10584">
    <property type="entry name" value="SUGAR KINASE"/>
    <property type="match status" value="1"/>
</dbReference>
<dbReference type="EMBL" id="CP009111">
    <property type="protein sequence ID" value="ANS31240.1"/>
    <property type="molecule type" value="Genomic_DNA"/>
</dbReference>
<evidence type="ECO:0000256" key="1">
    <source>
        <dbReference type="ARBA" id="ARBA00022679"/>
    </source>
</evidence>
<dbReference type="SUPFAM" id="SSF53613">
    <property type="entry name" value="Ribokinase-like"/>
    <property type="match status" value="1"/>
</dbReference>
<keyword evidence="6 9" id="KW-0460">Magnesium</keyword>
<feature type="binding site" evidence="9">
    <location>
        <position position="258"/>
    </location>
    <ligand>
        <name>K(+)</name>
        <dbReference type="ChEBI" id="CHEBI:29103"/>
    </ligand>
</feature>
<dbReference type="GO" id="GO:0005524">
    <property type="term" value="F:ATP binding"/>
    <property type="evidence" value="ECO:0007669"/>
    <property type="project" value="UniProtKB-UniRule"/>
</dbReference>
<dbReference type="InterPro" id="IPR029056">
    <property type="entry name" value="Ribokinase-like"/>
</dbReference>
<keyword evidence="4 9" id="KW-0418">Kinase</keyword>
<feature type="binding site" evidence="9">
    <location>
        <position position="195"/>
    </location>
    <ligand>
        <name>ATP</name>
        <dbReference type="ChEBI" id="CHEBI:30616"/>
    </ligand>
</feature>
<dbReference type="GO" id="GO:0046872">
    <property type="term" value="F:metal ion binding"/>
    <property type="evidence" value="ECO:0007669"/>
    <property type="project" value="UniProtKB-KW"/>
</dbReference>
<evidence type="ECO:0000256" key="2">
    <source>
        <dbReference type="ARBA" id="ARBA00022723"/>
    </source>
</evidence>
<feature type="binding site" evidence="9">
    <location>
        <position position="151"/>
    </location>
    <ligand>
        <name>substrate</name>
    </ligand>
</feature>
<name>A0A1B1KF66_RHOOP</name>
<evidence type="ECO:0000313" key="11">
    <source>
        <dbReference type="Proteomes" id="UP000186108"/>
    </source>
</evidence>
<dbReference type="AlphaFoldDB" id="A0A1B1KF66"/>
<feature type="binding site" evidence="9">
    <location>
        <position position="299"/>
    </location>
    <ligand>
        <name>K(+)</name>
        <dbReference type="ChEBI" id="CHEBI:29103"/>
    </ligand>
</feature>
<comment type="catalytic activity">
    <reaction evidence="9">
        <text>D-ribose + ATP = D-ribose 5-phosphate + ADP + H(+)</text>
        <dbReference type="Rhea" id="RHEA:13697"/>
        <dbReference type="ChEBI" id="CHEBI:15378"/>
        <dbReference type="ChEBI" id="CHEBI:30616"/>
        <dbReference type="ChEBI" id="CHEBI:47013"/>
        <dbReference type="ChEBI" id="CHEBI:78346"/>
        <dbReference type="ChEBI" id="CHEBI:456216"/>
        <dbReference type="EC" id="2.7.1.15"/>
    </reaction>
</comment>
<dbReference type="Proteomes" id="UP000186108">
    <property type="component" value="Chromosome"/>
</dbReference>
<dbReference type="HAMAP" id="MF_01987">
    <property type="entry name" value="Ribokinase"/>
    <property type="match status" value="1"/>
</dbReference>
<comment type="caution">
    <text evidence="9">Lacks conserved residue(s) required for the propagation of feature annotation.</text>
</comment>
<keyword evidence="7 9" id="KW-0630">Potassium</keyword>
<dbReference type="Gene3D" id="3.40.1190.20">
    <property type="match status" value="1"/>
</dbReference>
<keyword evidence="9" id="KW-0963">Cytoplasm</keyword>
<evidence type="ECO:0000313" key="10">
    <source>
        <dbReference type="EMBL" id="ANS31240.1"/>
    </source>
</evidence>
<feature type="binding site" evidence="9">
    <location>
        <begin position="231"/>
        <end position="236"/>
    </location>
    <ligand>
        <name>ATP</name>
        <dbReference type="ChEBI" id="CHEBI:30616"/>
    </ligand>
</feature>
<feature type="binding site" evidence="9">
    <location>
        <position position="297"/>
    </location>
    <ligand>
        <name>K(+)</name>
        <dbReference type="ChEBI" id="CHEBI:29103"/>
    </ligand>
</feature>
<keyword evidence="8 9" id="KW-0119">Carbohydrate metabolism</keyword>
<dbReference type="EC" id="2.7.1.15" evidence="9"/>
<evidence type="ECO:0000256" key="8">
    <source>
        <dbReference type="ARBA" id="ARBA00023277"/>
    </source>
</evidence>
<keyword evidence="5 9" id="KW-0067">ATP-binding</keyword>
<reference evidence="10 11" key="1">
    <citation type="submission" date="2014-07" db="EMBL/GenBank/DDBJ databases">
        <authorList>
            <person name="Zhang J.E."/>
            <person name="Yang H."/>
            <person name="Guo J."/>
            <person name="Deng Z."/>
            <person name="Luo H."/>
            <person name="Luo M."/>
            <person name="Zhao B."/>
        </authorList>
    </citation>
    <scope>NUCLEOTIDE SEQUENCE [LARGE SCALE GENOMIC DNA]</scope>
    <source>
        <strain evidence="10 11">1CP</strain>
    </source>
</reference>
<evidence type="ECO:0000256" key="7">
    <source>
        <dbReference type="ARBA" id="ARBA00022958"/>
    </source>
</evidence>
<dbReference type="PRINTS" id="PR00990">
    <property type="entry name" value="RIBOKINASE"/>
</dbReference>
<dbReference type="GO" id="GO:0019303">
    <property type="term" value="P:D-ribose catabolic process"/>
    <property type="evidence" value="ECO:0007669"/>
    <property type="project" value="UniProtKB-UniRule"/>
</dbReference>
<organism evidence="10 11">
    <name type="scientific">Rhodococcus opacus</name>
    <name type="common">Nocardia opaca</name>
    <dbReference type="NCBI Taxonomy" id="37919"/>
    <lineage>
        <taxon>Bacteria</taxon>
        <taxon>Bacillati</taxon>
        <taxon>Actinomycetota</taxon>
        <taxon>Actinomycetes</taxon>
        <taxon>Mycobacteriales</taxon>
        <taxon>Nocardiaceae</taxon>
        <taxon>Rhodococcus</taxon>
    </lineage>
</organism>
<evidence type="ECO:0000256" key="6">
    <source>
        <dbReference type="ARBA" id="ARBA00022842"/>
    </source>
</evidence>
<accession>A0A1B1KF66</accession>
<sequence>MSTPLDVGTTRGRVFVVGAINVDLVVAAERLPGPGETVVGTRVERYGGGKGANAAVAAARAGAEVHLVGAVGADANGTEALDELTAEGIWVDGVTVLEDEATGVALIVVDPGAENQIAVGAGANAALSAEHVTRALASHLRPSDSVLVSTEIPDAAVEAAVIAAASAGARCVLNPAPPIPGIADLLGYGPILTPNAGECLELAKMLDDDHTHAREAAAAIMARTGAPVVVTLGGDGALVLTPDGNVDHVRPRPAVARDTTGAGDTFNGVLITRLAAGDELDDAVRAANVAAALSVAHVGARAGMPRATDIEVGSRA</sequence>
<evidence type="ECO:0000256" key="9">
    <source>
        <dbReference type="HAMAP-Rule" id="MF_01987"/>
    </source>
</evidence>
<feature type="binding site" evidence="9">
    <location>
        <position position="288"/>
    </location>
    <ligand>
        <name>ATP</name>
        <dbReference type="ChEBI" id="CHEBI:30616"/>
    </ligand>
</feature>
<feature type="binding site" evidence="9">
    <location>
        <position position="294"/>
    </location>
    <ligand>
        <name>K(+)</name>
        <dbReference type="ChEBI" id="CHEBI:29103"/>
    </ligand>
</feature>
<evidence type="ECO:0000256" key="5">
    <source>
        <dbReference type="ARBA" id="ARBA00022840"/>
    </source>
</evidence>
<comment type="activity regulation">
    <text evidence="9">Activated by a monovalent cation that binds near, but not in, the active site. The most likely occupant of the site in vivo is potassium. Ion binding induces a conformational change that may alter substrate affinity.</text>
</comment>
<keyword evidence="1 9" id="KW-0808">Transferase</keyword>
<feature type="binding site" evidence="9">
    <location>
        <position position="264"/>
    </location>
    <ligand>
        <name>substrate</name>
    </ligand>
</feature>
<feature type="binding site" evidence="9">
    <location>
        <begin position="263"/>
        <end position="264"/>
    </location>
    <ligand>
        <name>ATP</name>
        <dbReference type="ChEBI" id="CHEBI:30616"/>
    </ligand>
</feature>
<dbReference type="InterPro" id="IPR011877">
    <property type="entry name" value="Ribokinase"/>
</dbReference>
<dbReference type="Pfam" id="PF00294">
    <property type="entry name" value="PfkB"/>
    <property type="match status" value="1"/>
</dbReference>
<dbReference type="InterPro" id="IPR011611">
    <property type="entry name" value="PfkB_dom"/>
</dbReference>
<feature type="binding site" evidence="9">
    <location>
        <begin position="21"/>
        <end position="23"/>
    </location>
    <ligand>
        <name>substrate</name>
    </ligand>
</feature>
<dbReference type="InterPro" id="IPR002139">
    <property type="entry name" value="Ribo/fructo_kinase"/>
</dbReference>
<dbReference type="GO" id="GO:0005829">
    <property type="term" value="C:cytosol"/>
    <property type="evidence" value="ECO:0007669"/>
    <property type="project" value="TreeGrafter"/>
</dbReference>
<proteinExistence type="inferred from homology"/>